<protein>
    <submittedName>
        <fullName evidence="1">Uncharacterized protein</fullName>
    </submittedName>
</protein>
<accession>X1PTV2</accession>
<sequence>MTLMDWLPLFPWEGPPLPRFLGICWPQPQQPAGLLPVSRQRYITDIEEEPGKELVPSATYANEESWDITWNEDGLPEKIVVTRHATKT</sequence>
<gene>
    <name evidence="1" type="ORF">S12H4_09820</name>
</gene>
<dbReference type="EMBL" id="BARW01004063">
    <property type="protein sequence ID" value="GAI59662.1"/>
    <property type="molecule type" value="Genomic_DNA"/>
</dbReference>
<organism evidence="1">
    <name type="scientific">marine sediment metagenome</name>
    <dbReference type="NCBI Taxonomy" id="412755"/>
    <lineage>
        <taxon>unclassified sequences</taxon>
        <taxon>metagenomes</taxon>
        <taxon>ecological metagenomes</taxon>
    </lineage>
</organism>
<comment type="caution">
    <text evidence="1">The sequence shown here is derived from an EMBL/GenBank/DDBJ whole genome shotgun (WGS) entry which is preliminary data.</text>
</comment>
<proteinExistence type="predicted"/>
<reference evidence="1" key="1">
    <citation type="journal article" date="2014" name="Front. Microbiol.">
        <title>High frequency of phylogenetically diverse reductive dehalogenase-homologous genes in deep subseafloor sedimentary metagenomes.</title>
        <authorList>
            <person name="Kawai M."/>
            <person name="Futagami T."/>
            <person name="Toyoda A."/>
            <person name="Takaki Y."/>
            <person name="Nishi S."/>
            <person name="Hori S."/>
            <person name="Arai W."/>
            <person name="Tsubouchi T."/>
            <person name="Morono Y."/>
            <person name="Uchiyama I."/>
            <person name="Ito T."/>
            <person name="Fujiyama A."/>
            <person name="Inagaki F."/>
            <person name="Takami H."/>
        </authorList>
    </citation>
    <scope>NUCLEOTIDE SEQUENCE</scope>
    <source>
        <strain evidence="1">Expedition CK06-06</strain>
    </source>
</reference>
<dbReference type="AlphaFoldDB" id="X1PTV2"/>
<name>X1PTV2_9ZZZZ</name>
<evidence type="ECO:0000313" key="1">
    <source>
        <dbReference type="EMBL" id="GAI59662.1"/>
    </source>
</evidence>